<dbReference type="AlphaFoldDB" id="A0A8X6SX48"/>
<evidence type="ECO:0000313" key="2">
    <source>
        <dbReference type="EMBL" id="GFY17082.1"/>
    </source>
</evidence>
<sequence length="134" mass="14440">MSSSLSAAEDPGLRQPSGQSSGASLWGRNWASKGFAVIGITQMGAALKSDISTWRMWSAETSVSAGKEEGEVPSTAEIPCGPFTKFSLQRHVGSISFRSLHLLLLHTTTRDESCKVASASHTLFHSFRLTLEQE</sequence>
<reference evidence="2" key="1">
    <citation type="submission" date="2020-08" db="EMBL/GenBank/DDBJ databases">
        <title>Multicomponent nature underlies the extraordinary mechanical properties of spider dragline silk.</title>
        <authorList>
            <person name="Kono N."/>
            <person name="Nakamura H."/>
            <person name="Mori M."/>
            <person name="Yoshida Y."/>
            <person name="Ohtoshi R."/>
            <person name="Malay A.D."/>
            <person name="Moran D.A.P."/>
            <person name="Tomita M."/>
            <person name="Numata K."/>
            <person name="Arakawa K."/>
        </authorList>
    </citation>
    <scope>NUCLEOTIDE SEQUENCE</scope>
</reference>
<keyword evidence="3" id="KW-1185">Reference proteome</keyword>
<evidence type="ECO:0000256" key="1">
    <source>
        <dbReference type="SAM" id="MobiDB-lite"/>
    </source>
</evidence>
<comment type="caution">
    <text evidence="2">The sequence shown here is derived from an EMBL/GenBank/DDBJ whole genome shotgun (WGS) entry which is preliminary data.</text>
</comment>
<gene>
    <name evidence="2" type="ORF">TNCV_1088581</name>
</gene>
<proteinExistence type="predicted"/>
<organism evidence="2 3">
    <name type="scientific">Trichonephila clavipes</name>
    <name type="common">Golden silk orbweaver</name>
    <name type="synonym">Nephila clavipes</name>
    <dbReference type="NCBI Taxonomy" id="2585209"/>
    <lineage>
        <taxon>Eukaryota</taxon>
        <taxon>Metazoa</taxon>
        <taxon>Ecdysozoa</taxon>
        <taxon>Arthropoda</taxon>
        <taxon>Chelicerata</taxon>
        <taxon>Arachnida</taxon>
        <taxon>Araneae</taxon>
        <taxon>Araneomorphae</taxon>
        <taxon>Entelegynae</taxon>
        <taxon>Araneoidea</taxon>
        <taxon>Nephilidae</taxon>
        <taxon>Trichonephila</taxon>
    </lineage>
</organism>
<name>A0A8X6SX48_TRICX</name>
<protein>
    <submittedName>
        <fullName evidence="2">Uncharacterized protein</fullName>
    </submittedName>
</protein>
<dbReference type="Proteomes" id="UP000887159">
    <property type="component" value="Unassembled WGS sequence"/>
</dbReference>
<dbReference type="EMBL" id="BMAU01021343">
    <property type="protein sequence ID" value="GFY17082.1"/>
    <property type="molecule type" value="Genomic_DNA"/>
</dbReference>
<accession>A0A8X6SX48</accession>
<evidence type="ECO:0000313" key="3">
    <source>
        <dbReference type="Proteomes" id="UP000887159"/>
    </source>
</evidence>
<feature type="region of interest" description="Disordered" evidence="1">
    <location>
        <begin position="1"/>
        <end position="25"/>
    </location>
</feature>